<dbReference type="AlphaFoldDB" id="A0AA46AJD3"/>
<evidence type="ECO:0000259" key="1">
    <source>
        <dbReference type="PROSITE" id="PS50042"/>
    </source>
</evidence>
<proteinExistence type="predicted"/>
<dbReference type="Pfam" id="PF00027">
    <property type="entry name" value="cNMP_binding"/>
    <property type="match status" value="1"/>
</dbReference>
<keyword evidence="3" id="KW-1185">Reference proteome</keyword>
<dbReference type="InterPro" id="IPR014710">
    <property type="entry name" value="RmlC-like_jellyroll"/>
</dbReference>
<feature type="domain" description="Cyclic nucleotide-binding" evidence="1">
    <location>
        <begin position="36"/>
        <end position="96"/>
    </location>
</feature>
<evidence type="ECO:0000313" key="3">
    <source>
        <dbReference type="Proteomes" id="UP001158066"/>
    </source>
</evidence>
<dbReference type="InterPro" id="IPR018490">
    <property type="entry name" value="cNMP-bd_dom_sf"/>
</dbReference>
<dbReference type="InterPro" id="IPR000595">
    <property type="entry name" value="cNMP-bd_dom"/>
</dbReference>
<dbReference type="PROSITE" id="PS50042">
    <property type="entry name" value="CNMP_BINDING_3"/>
    <property type="match status" value="1"/>
</dbReference>
<dbReference type="Proteomes" id="UP001158066">
    <property type="component" value="Unassembled WGS sequence"/>
</dbReference>
<dbReference type="Gene3D" id="2.60.120.10">
    <property type="entry name" value="Jelly Rolls"/>
    <property type="match status" value="1"/>
</dbReference>
<gene>
    <name evidence="2" type="ORF">SAMN06296020_10875</name>
</gene>
<name>A0AA46AJD3_9CLOT</name>
<reference evidence="2" key="1">
    <citation type="submission" date="2017-05" db="EMBL/GenBank/DDBJ databases">
        <authorList>
            <person name="Varghese N."/>
            <person name="Submissions S."/>
        </authorList>
    </citation>
    <scope>NUCLEOTIDE SEQUENCE</scope>
    <source>
        <strain evidence="2">Su22</strain>
    </source>
</reference>
<organism evidence="2 3">
    <name type="scientific">Anoxynatronum buryatiense</name>
    <dbReference type="NCBI Taxonomy" id="489973"/>
    <lineage>
        <taxon>Bacteria</taxon>
        <taxon>Bacillati</taxon>
        <taxon>Bacillota</taxon>
        <taxon>Clostridia</taxon>
        <taxon>Eubacteriales</taxon>
        <taxon>Clostridiaceae</taxon>
        <taxon>Anoxynatronum</taxon>
    </lineage>
</organism>
<evidence type="ECO:0000313" key="2">
    <source>
        <dbReference type="EMBL" id="SMP60224.1"/>
    </source>
</evidence>
<dbReference type="RefSeq" id="WP_283409563.1">
    <property type="nucleotide sequence ID" value="NZ_FXUF01000008.1"/>
</dbReference>
<sequence length="221" mass="25416">MKNFTLDEAESELGFDATPHMRLFWSISEYVQVNVFENKDHIIYANRLVPRLYLLMKGKAKISVTHEDGGSSIVYFVKPNELIGELSLIDIEDRPKDVISIGTSLCLSVPMDVAKSTLIKDAQFMLDMSRYIGTKLIERTWFNAKQQHYELKYRLAAYILLCECDGIYNEKHTQSAEYLAVSYRHFLHTLSQMKAEGLIKKEKKGFAFDREALEALAEVMS</sequence>
<protein>
    <submittedName>
        <fullName evidence="2">cAMP-binding domain of CRP or a regulatory subunit of cAMP-dependent protein kinases</fullName>
    </submittedName>
</protein>
<dbReference type="CDD" id="cd00038">
    <property type="entry name" value="CAP_ED"/>
    <property type="match status" value="1"/>
</dbReference>
<dbReference type="EMBL" id="FXUF01000008">
    <property type="protein sequence ID" value="SMP60224.1"/>
    <property type="molecule type" value="Genomic_DNA"/>
</dbReference>
<accession>A0AA46AJD3</accession>
<comment type="caution">
    <text evidence="2">The sequence shown here is derived from an EMBL/GenBank/DDBJ whole genome shotgun (WGS) entry which is preliminary data.</text>
</comment>
<dbReference type="SUPFAM" id="SSF51206">
    <property type="entry name" value="cAMP-binding domain-like"/>
    <property type="match status" value="1"/>
</dbReference>